<gene>
    <name evidence="10" type="ORF">CENDO_09795</name>
</gene>
<sequence length="937" mass="105777" precursor="true">MRTKKLSHSLSPAKRKLAAQEFADKWAGRGYEKGDTSSFWLELLEHVVGMEDVTTNVRFEKRTVTRGFIDVVIPDAKTFIEQKSLGVDLDKPDTRQGEQVTPFQQARNYANTLPNSQRPDFIIVCDFNIFRIHDLNKQDAENDYIQFTLEELPEQLHLLDFLIDPQRARIKRETEVSIAAGTLIGKLYTLLRGQYQDPDSEESQHSLNVLCVRLVFCLFAEDAGLFPKDAFYHYLKTIPAQHVRNGLKELFTVLNTPLDQRDPYLAEDLTRFPYVNGGLFAEEEEIPPFTQDICDLLTDQASQDTNWSTISPTIFGGVFESTLNPETRHAGGMHYTSPENIHKVIDPLFLDDLTAKLKAILEDPQLSETKRRNRLTKFHDKLASLTFFDPACGSGNFLTETYISLRRLENKIVSELQRHGQTELGFQDIEVSPLKVSVNQFYGIEINEFAVRVASTALWIAQLQANIETEMIITSNIEDLPLKDSPHIHHGNALTMDWNAVLPPDAASYVIGNPPFLGARNQSKEQKAELVAVFPPKTKNVGNIDYVAGWYIKAAEYIQNSDTRCAFVSTNSICQGEQVANIWYPINQLGIKINFAHDTFRWANESNDQAHVFCVIVGFSRQDLPATLYHYASPDALPEVQRPERLNAYLADAPDVLVWSRSKPLSDVPKIGIGSQPIDGGNFLFTTAEKDDFLAAEPQAEKYFHPWVGSREFINGEHRWVLWLGEVSPAELKKMPLSLERVKAVREFRLASKRKQTLKAADSPTRFGTEIIAEGTSVLIPKVSSERRRYVPMGFIGPETFCSDLVFLLPNAEFFHFGVLHSQMHNAWMRTVAGRLKSDYRYSGGVVYNNFVWPSPSEGQRAAVEAASEEVLAARAEYDGATLADLYDPDNYWLYPRLTTAHQALDAAVEAAYGVDFGGDEQKIVAHLFELYAQATT</sequence>
<dbReference type="PANTHER" id="PTHR33841:SF1">
    <property type="entry name" value="DNA METHYLTRANSFERASE A"/>
    <property type="match status" value="1"/>
</dbReference>
<dbReference type="InterPro" id="IPR029063">
    <property type="entry name" value="SAM-dependent_MTases_sf"/>
</dbReference>
<dbReference type="GO" id="GO:0003676">
    <property type="term" value="F:nucleic acid binding"/>
    <property type="evidence" value="ECO:0007669"/>
    <property type="project" value="InterPro"/>
</dbReference>
<dbReference type="Pfam" id="PF20464">
    <property type="entry name" value="MmeI_N"/>
    <property type="match status" value="1"/>
</dbReference>
<dbReference type="InterPro" id="IPR002052">
    <property type="entry name" value="DNA_methylase_N6_adenine_CS"/>
</dbReference>
<dbReference type="EMBL" id="CP039247">
    <property type="protein sequence ID" value="QCB29213.1"/>
    <property type="molecule type" value="Genomic_DNA"/>
</dbReference>
<dbReference type="GO" id="GO:0032259">
    <property type="term" value="P:methylation"/>
    <property type="evidence" value="ECO:0007669"/>
    <property type="project" value="UniProtKB-KW"/>
</dbReference>
<keyword evidence="3" id="KW-0808">Transferase</keyword>
<feature type="domain" description="MmeI-like N-terminal" evidence="5">
    <location>
        <begin position="18"/>
        <end position="192"/>
    </location>
</feature>
<evidence type="ECO:0000259" key="5">
    <source>
        <dbReference type="Pfam" id="PF20464"/>
    </source>
</evidence>
<proteinExistence type="predicted"/>
<evidence type="ECO:0000259" key="8">
    <source>
        <dbReference type="Pfam" id="PF20467"/>
    </source>
</evidence>
<dbReference type="EC" id="2.1.1.72" evidence="1"/>
<accession>A0A4P7QHS1</accession>
<dbReference type="InterPro" id="IPR046818">
    <property type="entry name" value="MmeI_C"/>
</dbReference>
<evidence type="ECO:0000256" key="1">
    <source>
        <dbReference type="ARBA" id="ARBA00011900"/>
    </source>
</evidence>
<dbReference type="KEGG" id="cee:CENDO_09795"/>
<evidence type="ECO:0000256" key="2">
    <source>
        <dbReference type="ARBA" id="ARBA00022603"/>
    </source>
</evidence>
<dbReference type="SUPFAM" id="SSF53335">
    <property type="entry name" value="S-adenosyl-L-methionine-dependent methyltransferases"/>
    <property type="match status" value="1"/>
</dbReference>
<feature type="domain" description="MmeI-like DNA-methyltransferase" evidence="9">
    <location>
        <begin position="369"/>
        <end position="629"/>
    </location>
</feature>
<evidence type="ECO:0000259" key="6">
    <source>
        <dbReference type="Pfam" id="PF20465"/>
    </source>
</evidence>
<evidence type="ECO:0000313" key="10">
    <source>
        <dbReference type="EMBL" id="QCB29213.1"/>
    </source>
</evidence>
<feature type="domain" description="MmeI-like target recognition" evidence="7">
    <location>
        <begin position="653"/>
        <end position="855"/>
    </location>
</feature>
<dbReference type="Pfam" id="PF20467">
    <property type="entry name" value="MmeI_C"/>
    <property type="match status" value="1"/>
</dbReference>
<dbReference type="PROSITE" id="PS00092">
    <property type="entry name" value="N6_MTASE"/>
    <property type="match status" value="1"/>
</dbReference>
<dbReference type="GO" id="GO:0009007">
    <property type="term" value="F:site-specific DNA-methyltransferase (adenine-specific) activity"/>
    <property type="evidence" value="ECO:0007669"/>
    <property type="project" value="UniProtKB-EC"/>
</dbReference>
<keyword evidence="2" id="KW-0489">Methyltransferase</keyword>
<feature type="domain" description="MmeI-like helicase spacer" evidence="6">
    <location>
        <begin position="205"/>
        <end position="280"/>
    </location>
</feature>
<dbReference type="PANTHER" id="PTHR33841">
    <property type="entry name" value="DNA METHYLTRANSFERASE YEEA-RELATED"/>
    <property type="match status" value="1"/>
</dbReference>
<dbReference type="Proteomes" id="UP000296352">
    <property type="component" value="Chromosome"/>
</dbReference>
<dbReference type="RefSeq" id="WP_136141834.1">
    <property type="nucleotide sequence ID" value="NZ_CP039247.1"/>
</dbReference>
<dbReference type="InterPro" id="IPR046819">
    <property type="entry name" value="MmeI_hel"/>
</dbReference>
<dbReference type="Pfam" id="PF20473">
    <property type="entry name" value="MmeI_Mtase"/>
    <property type="match status" value="1"/>
</dbReference>
<dbReference type="InterPro" id="IPR046820">
    <property type="entry name" value="MmeI_TRD"/>
</dbReference>
<reference evidence="10 11" key="1">
    <citation type="submission" date="2019-04" db="EMBL/GenBank/DDBJ databases">
        <title>Corynebacterium endometrii sp. nov., isolated from the uterus of a cow with endometritis.</title>
        <authorList>
            <person name="Ballas P."/>
            <person name="Ruckert C."/>
            <person name="Wagener K."/>
            <person name="Drillich M."/>
            <person name="Kaempfer P."/>
            <person name="Busse H.-J."/>
            <person name="Ehling-Schulz M."/>
        </authorList>
    </citation>
    <scope>NUCLEOTIDE SEQUENCE [LARGE SCALE GENOMIC DNA]</scope>
    <source>
        <strain evidence="10 11">LMM-1653</strain>
    </source>
</reference>
<evidence type="ECO:0000259" key="9">
    <source>
        <dbReference type="Pfam" id="PF20473"/>
    </source>
</evidence>
<keyword evidence="11" id="KW-1185">Reference proteome</keyword>
<evidence type="ECO:0000313" key="11">
    <source>
        <dbReference type="Proteomes" id="UP000296352"/>
    </source>
</evidence>
<protein>
    <recommendedName>
        <fullName evidence="1">site-specific DNA-methyltransferase (adenine-specific)</fullName>
        <ecNumber evidence="1">2.1.1.72</ecNumber>
    </recommendedName>
</protein>
<dbReference type="AlphaFoldDB" id="A0A4P7QHS1"/>
<dbReference type="InterPro" id="IPR050953">
    <property type="entry name" value="N4_N6_ade-DNA_methylase"/>
</dbReference>
<feature type="domain" description="MmeI-like C-terminal" evidence="8">
    <location>
        <begin position="859"/>
        <end position="936"/>
    </location>
</feature>
<dbReference type="Pfam" id="PF20465">
    <property type="entry name" value="MmeI_hel"/>
    <property type="match status" value="1"/>
</dbReference>
<dbReference type="Gene3D" id="3.40.50.150">
    <property type="entry name" value="Vaccinia Virus protein VP39"/>
    <property type="match status" value="1"/>
</dbReference>
<dbReference type="Pfam" id="PF20466">
    <property type="entry name" value="MmeI_TRD"/>
    <property type="match status" value="1"/>
</dbReference>
<evidence type="ECO:0000259" key="7">
    <source>
        <dbReference type="Pfam" id="PF20466"/>
    </source>
</evidence>
<comment type="catalytic activity">
    <reaction evidence="4">
        <text>a 2'-deoxyadenosine in DNA + S-adenosyl-L-methionine = an N(6)-methyl-2'-deoxyadenosine in DNA + S-adenosyl-L-homocysteine + H(+)</text>
        <dbReference type="Rhea" id="RHEA:15197"/>
        <dbReference type="Rhea" id="RHEA-COMP:12418"/>
        <dbReference type="Rhea" id="RHEA-COMP:12419"/>
        <dbReference type="ChEBI" id="CHEBI:15378"/>
        <dbReference type="ChEBI" id="CHEBI:57856"/>
        <dbReference type="ChEBI" id="CHEBI:59789"/>
        <dbReference type="ChEBI" id="CHEBI:90615"/>
        <dbReference type="ChEBI" id="CHEBI:90616"/>
        <dbReference type="EC" id="2.1.1.72"/>
    </reaction>
</comment>
<dbReference type="InterPro" id="IPR046816">
    <property type="entry name" value="MmeI_Mtase"/>
</dbReference>
<name>A0A4P7QHS1_9CORY</name>
<evidence type="ECO:0000256" key="3">
    <source>
        <dbReference type="ARBA" id="ARBA00022679"/>
    </source>
</evidence>
<dbReference type="REBASE" id="307301">
    <property type="entry name" value="Csp1653ORF9795P"/>
</dbReference>
<organism evidence="10 11">
    <name type="scientific">Corynebacterium endometrii</name>
    <dbReference type="NCBI Taxonomy" id="2488819"/>
    <lineage>
        <taxon>Bacteria</taxon>
        <taxon>Bacillati</taxon>
        <taxon>Actinomycetota</taxon>
        <taxon>Actinomycetes</taxon>
        <taxon>Mycobacteriales</taxon>
        <taxon>Corynebacteriaceae</taxon>
        <taxon>Corynebacterium</taxon>
    </lineage>
</organism>
<evidence type="ECO:0000256" key="4">
    <source>
        <dbReference type="ARBA" id="ARBA00047942"/>
    </source>
</evidence>
<dbReference type="OrthoDB" id="4280289at2"/>
<dbReference type="InterPro" id="IPR046817">
    <property type="entry name" value="MmeI_N"/>
</dbReference>